<feature type="non-terminal residue" evidence="2">
    <location>
        <position position="1"/>
    </location>
</feature>
<evidence type="ECO:0000313" key="2">
    <source>
        <dbReference type="EMBL" id="KAK3275530.1"/>
    </source>
</evidence>
<evidence type="ECO:0000256" key="1">
    <source>
        <dbReference type="SAM" id="MobiDB-lite"/>
    </source>
</evidence>
<organism evidence="2 3">
    <name type="scientific">Cymbomonas tetramitiformis</name>
    <dbReference type="NCBI Taxonomy" id="36881"/>
    <lineage>
        <taxon>Eukaryota</taxon>
        <taxon>Viridiplantae</taxon>
        <taxon>Chlorophyta</taxon>
        <taxon>Pyramimonadophyceae</taxon>
        <taxon>Pyramimonadales</taxon>
        <taxon>Pyramimonadaceae</taxon>
        <taxon>Cymbomonas</taxon>
    </lineage>
</organism>
<dbReference type="AlphaFoldDB" id="A0AAE0GC75"/>
<keyword evidence="3" id="KW-1185">Reference proteome</keyword>
<proteinExistence type="predicted"/>
<reference evidence="2 3" key="1">
    <citation type="journal article" date="2015" name="Genome Biol. Evol.">
        <title>Comparative Genomics of a Bacterivorous Green Alga Reveals Evolutionary Causalities and Consequences of Phago-Mixotrophic Mode of Nutrition.</title>
        <authorList>
            <person name="Burns J.A."/>
            <person name="Paasch A."/>
            <person name="Narechania A."/>
            <person name="Kim E."/>
        </authorList>
    </citation>
    <scope>NUCLEOTIDE SEQUENCE [LARGE SCALE GENOMIC DNA]</scope>
    <source>
        <strain evidence="2 3">PLY_AMNH</strain>
    </source>
</reference>
<dbReference type="Proteomes" id="UP001190700">
    <property type="component" value="Unassembled WGS sequence"/>
</dbReference>
<gene>
    <name evidence="2" type="ORF">CYMTET_16340</name>
</gene>
<accession>A0AAE0GC75</accession>
<name>A0AAE0GC75_9CHLO</name>
<feature type="compositionally biased region" description="Basic and acidic residues" evidence="1">
    <location>
        <begin position="93"/>
        <end position="107"/>
    </location>
</feature>
<sequence>GTFFQSMKAALHEMAYSVTQNVRLHNFSMTPSNTTLDPSHITFNAKLLFPQGFGTHARYLQDSMQGEDPLNLLSNSTRRQYKITKMEFRELVERASPPPEHEYRRESYAPPPGIAAEDDSGSGYLSPVMGFAALACLLRRAFL</sequence>
<feature type="region of interest" description="Disordered" evidence="1">
    <location>
        <begin position="93"/>
        <end position="115"/>
    </location>
</feature>
<comment type="caution">
    <text evidence="2">The sequence shown here is derived from an EMBL/GenBank/DDBJ whole genome shotgun (WGS) entry which is preliminary data.</text>
</comment>
<dbReference type="EMBL" id="LGRX02007171">
    <property type="protein sequence ID" value="KAK3275530.1"/>
    <property type="molecule type" value="Genomic_DNA"/>
</dbReference>
<evidence type="ECO:0000313" key="3">
    <source>
        <dbReference type="Proteomes" id="UP001190700"/>
    </source>
</evidence>
<protein>
    <submittedName>
        <fullName evidence="2">Uncharacterized protein</fullName>
    </submittedName>
</protein>